<organism evidence="2 3">
    <name type="scientific">Colletotrichum musicola</name>
    <dbReference type="NCBI Taxonomy" id="2175873"/>
    <lineage>
        <taxon>Eukaryota</taxon>
        <taxon>Fungi</taxon>
        <taxon>Dikarya</taxon>
        <taxon>Ascomycota</taxon>
        <taxon>Pezizomycotina</taxon>
        <taxon>Sordariomycetes</taxon>
        <taxon>Hypocreomycetidae</taxon>
        <taxon>Glomerellales</taxon>
        <taxon>Glomerellaceae</taxon>
        <taxon>Colletotrichum</taxon>
        <taxon>Colletotrichum orchidearum species complex</taxon>
    </lineage>
</organism>
<comment type="caution">
    <text evidence="2">The sequence shown here is derived from an EMBL/GenBank/DDBJ whole genome shotgun (WGS) entry which is preliminary data.</text>
</comment>
<evidence type="ECO:0000256" key="1">
    <source>
        <dbReference type="SAM" id="MobiDB-lite"/>
    </source>
</evidence>
<keyword evidence="3" id="KW-1185">Reference proteome</keyword>
<dbReference type="EMBL" id="WIGM01000088">
    <property type="protein sequence ID" value="KAF6841310.1"/>
    <property type="molecule type" value="Genomic_DNA"/>
</dbReference>
<evidence type="ECO:0000313" key="2">
    <source>
        <dbReference type="EMBL" id="KAF6841310.1"/>
    </source>
</evidence>
<sequence>MWQGMPIFRRSEATPNVFPERGNSDTGLVGSHPELREAVAHVVAADVSQARSSVDEPWEQHRARYWSCQGAAEWQRTGCHGKAMVRRTGRRAGLAAA</sequence>
<name>A0A8H6NRR6_9PEZI</name>
<dbReference type="Proteomes" id="UP000639643">
    <property type="component" value="Unassembled WGS sequence"/>
</dbReference>
<evidence type="ECO:0000313" key="3">
    <source>
        <dbReference type="Proteomes" id="UP000639643"/>
    </source>
</evidence>
<gene>
    <name evidence="2" type="ORF">CMUS01_03577</name>
</gene>
<feature type="region of interest" description="Disordered" evidence="1">
    <location>
        <begin position="1"/>
        <end position="30"/>
    </location>
</feature>
<protein>
    <submittedName>
        <fullName evidence="2">Uncharacterized protein</fullName>
    </submittedName>
</protein>
<accession>A0A8H6NRR6</accession>
<proteinExistence type="predicted"/>
<dbReference type="AlphaFoldDB" id="A0A8H6NRR6"/>
<reference evidence="2" key="1">
    <citation type="journal article" date="2020" name="Phytopathology">
        <title>Genome Sequence Resources of Colletotrichum truncatum, C. plurivorum, C. musicola, and C. sojae: Four Species Pathogenic to Soybean (Glycine max).</title>
        <authorList>
            <person name="Rogerio F."/>
            <person name="Boufleur T.R."/>
            <person name="Ciampi-Guillardi M."/>
            <person name="Sukno S.A."/>
            <person name="Thon M.R."/>
            <person name="Massola Junior N.S."/>
            <person name="Baroncelli R."/>
        </authorList>
    </citation>
    <scope>NUCLEOTIDE SEQUENCE</scope>
    <source>
        <strain evidence="2">LFN0074</strain>
    </source>
</reference>